<dbReference type="EMBL" id="FAUH01000018">
    <property type="protein sequence ID" value="CUU67058.1"/>
    <property type="molecule type" value="Genomic_DNA"/>
</dbReference>
<dbReference type="Gene3D" id="2.40.440.10">
    <property type="entry name" value="L,D-transpeptidase catalytic domain-like"/>
    <property type="match status" value="1"/>
</dbReference>
<dbReference type="OrthoDB" id="8887048at2"/>
<dbReference type="GO" id="GO:0018104">
    <property type="term" value="P:peptidoglycan-protein cross-linking"/>
    <property type="evidence" value="ECO:0007669"/>
    <property type="project" value="TreeGrafter"/>
</dbReference>
<dbReference type="InterPro" id="IPR050979">
    <property type="entry name" value="LD-transpeptidase"/>
</dbReference>
<dbReference type="GO" id="GO:0071555">
    <property type="term" value="P:cell wall organization"/>
    <property type="evidence" value="ECO:0007669"/>
    <property type="project" value="UniProtKB-UniRule"/>
</dbReference>
<evidence type="ECO:0000256" key="3">
    <source>
        <dbReference type="ARBA" id="ARBA00022960"/>
    </source>
</evidence>
<dbReference type="PANTHER" id="PTHR30582:SF33">
    <property type="entry name" value="EXPORTED PROTEIN"/>
    <property type="match status" value="1"/>
</dbReference>
<feature type="domain" description="L,D-TPase catalytic" evidence="8">
    <location>
        <begin position="130"/>
        <end position="240"/>
    </location>
</feature>
<organism evidence="9 10">
    <name type="scientific">Corynebacterium variabile</name>
    <dbReference type="NCBI Taxonomy" id="1727"/>
    <lineage>
        <taxon>Bacteria</taxon>
        <taxon>Bacillati</taxon>
        <taxon>Actinomycetota</taxon>
        <taxon>Actinomycetes</taxon>
        <taxon>Mycobacteriales</taxon>
        <taxon>Corynebacteriaceae</taxon>
        <taxon>Corynebacterium</taxon>
    </lineage>
</organism>
<dbReference type="GO" id="GO:0008360">
    <property type="term" value="P:regulation of cell shape"/>
    <property type="evidence" value="ECO:0007669"/>
    <property type="project" value="UniProtKB-UniRule"/>
</dbReference>
<feature type="active site" description="Nucleophile" evidence="6">
    <location>
        <position position="216"/>
    </location>
</feature>
<evidence type="ECO:0000256" key="4">
    <source>
        <dbReference type="ARBA" id="ARBA00022984"/>
    </source>
</evidence>
<dbReference type="PROSITE" id="PS52029">
    <property type="entry name" value="LD_TPASE"/>
    <property type="match status" value="1"/>
</dbReference>
<dbReference type="RefSeq" id="WP_014009077.1">
    <property type="nucleotide sequence ID" value="NZ_DAMCIH010000006.1"/>
</dbReference>
<dbReference type="GO" id="GO:0071972">
    <property type="term" value="F:peptidoglycan L,D-transpeptidase activity"/>
    <property type="evidence" value="ECO:0007669"/>
    <property type="project" value="TreeGrafter"/>
</dbReference>
<dbReference type="OMA" id="EFGNAPM"/>
<dbReference type="AlphaFoldDB" id="A0A0X2NQI1"/>
<evidence type="ECO:0000256" key="2">
    <source>
        <dbReference type="ARBA" id="ARBA00022679"/>
    </source>
</evidence>
<feature type="chain" id="PRO_5007036652" evidence="7">
    <location>
        <begin position="44"/>
        <end position="240"/>
    </location>
</feature>
<dbReference type="GO" id="GO:0005576">
    <property type="term" value="C:extracellular region"/>
    <property type="evidence" value="ECO:0007669"/>
    <property type="project" value="TreeGrafter"/>
</dbReference>
<evidence type="ECO:0000256" key="7">
    <source>
        <dbReference type="SAM" id="SignalP"/>
    </source>
</evidence>
<name>A0A0X2NQI1_9CORY</name>
<feature type="signal peptide" evidence="7">
    <location>
        <begin position="1"/>
        <end position="43"/>
    </location>
</feature>
<keyword evidence="7" id="KW-0732">Signal</keyword>
<accession>A0A0X2NQI1</accession>
<dbReference type="UniPathway" id="UPA00219"/>
<evidence type="ECO:0000313" key="9">
    <source>
        <dbReference type="EMBL" id="CUU67058.1"/>
    </source>
</evidence>
<dbReference type="PANTHER" id="PTHR30582">
    <property type="entry name" value="L,D-TRANSPEPTIDASE"/>
    <property type="match status" value="1"/>
</dbReference>
<evidence type="ECO:0000256" key="1">
    <source>
        <dbReference type="ARBA" id="ARBA00004752"/>
    </source>
</evidence>
<comment type="pathway">
    <text evidence="1 6">Cell wall biogenesis; peptidoglycan biosynthesis.</text>
</comment>
<evidence type="ECO:0000256" key="5">
    <source>
        <dbReference type="ARBA" id="ARBA00023316"/>
    </source>
</evidence>
<dbReference type="SUPFAM" id="SSF141523">
    <property type="entry name" value="L,D-transpeptidase catalytic domain-like"/>
    <property type="match status" value="1"/>
</dbReference>
<dbReference type="Pfam" id="PF03734">
    <property type="entry name" value="YkuD"/>
    <property type="match status" value="1"/>
</dbReference>
<evidence type="ECO:0000313" key="10">
    <source>
        <dbReference type="Proteomes" id="UP000182498"/>
    </source>
</evidence>
<protein>
    <submittedName>
        <fullName evidence="9">L,D-transpeptidase catalytic domain</fullName>
    </submittedName>
</protein>
<dbReference type="InterPro" id="IPR005490">
    <property type="entry name" value="LD_TPept_cat_dom"/>
</dbReference>
<keyword evidence="3 6" id="KW-0133">Cell shape</keyword>
<feature type="active site" description="Proton donor/acceptor" evidence="6">
    <location>
        <position position="205"/>
    </location>
</feature>
<keyword evidence="10" id="KW-1185">Reference proteome</keyword>
<dbReference type="InterPro" id="IPR038063">
    <property type="entry name" value="Transpep_catalytic_dom"/>
</dbReference>
<keyword evidence="2" id="KW-0808">Transferase</keyword>
<evidence type="ECO:0000259" key="8">
    <source>
        <dbReference type="PROSITE" id="PS52029"/>
    </source>
</evidence>
<dbReference type="CDD" id="cd16913">
    <property type="entry name" value="YkuD_like"/>
    <property type="match status" value="1"/>
</dbReference>
<evidence type="ECO:0000256" key="6">
    <source>
        <dbReference type="PROSITE-ProRule" id="PRU01373"/>
    </source>
</evidence>
<keyword evidence="5 6" id="KW-0961">Cell wall biogenesis/degradation</keyword>
<keyword evidence="4 6" id="KW-0573">Peptidoglycan synthesis</keyword>
<sequence length="240" mass="25488">MTTNYTYHGRHRAVSHTHTRRNIALVGASTAALAGLGAAPAMANPLDDLRAQVTDGALDAHDSALEQSGQVPEEFRDVYEQGVTDLTNAVAPGALDERAAARAAAEAAAAEQARQDAWNDTTNTPCPATAKACVDLDGRRAWLTDGGNTVYGPVYISSGAPGADTETPRGTFHVTYKVKDEVSHEFNDAPMPNSVYFTWSGHAFHQGNPNVDSAGCIHLGGSDSDAFFNQLHEGDEVFIY</sequence>
<dbReference type="GO" id="GO:0016740">
    <property type="term" value="F:transferase activity"/>
    <property type="evidence" value="ECO:0007669"/>
    <property type="project" value="UniProtKB-KW"/>
</dbReference>
<dbReference type="Proteomes" id="UP000182498">
    <property type="component" value="Unassembled WGS sequence"/>
</dbReference>
<gene>
    <name evidence="9" type="ORF">CVAR292_02411</name>
</gene>
<proteinExistence type="predicted"/>
<reference evidence="10" key="1">
    <citation type="submission" date="2015-11" db="EMBL/GenBank/DDBJ databases">
        <authorList>
            <person name="Dugat-Bony E."/>
        </authorList>
    </citation>
    <scope>NUCLEOTIDE SEQUENCE [LARGE SCALE GENOMIC DNA]</scope>
    <source>
        <strain evidence="10">Mu292</strain>
    </source>
</reference>